<keyword evidence="1" id="KW-0732">Signal</keyword>
<dbReference type="Gene3D" id="3.10.450.50">
    <property type="match status" value="1"/>
</dbReference>
<organism evidence="3 5">
    <name type="scientific">Thiopseudomonas alkaliphila</name>
    <dbReference type="NCBI Taxonomy" id="1697053"/>
    <lineage>
        <taxon>Bacteria</taxon>
        <taxon>Pseudomonadati</taxon>
        <taxon>Pseudomonadota</taxon>
        <taxon>Gammaproteobacteria</taxon>
        <taxon>Pseudomonadales</taxon>
        <taxon>Pseudomonadaceae</taxon>
        <taxon>Thiopseudomonas</taxon>
    </lineage>
</organism>
<evidence type="ECO:0000313" key="3">
    <source>
        <dbReference type="EMBL" id="AKX59540.1"/>
    </source>
</evidence>
<name>A0A0K1XDR6_9GAMM</name>
<dbReference type="InterPro" id="IPR024267">
    <property type="entry name" value="DUF4878"/>
</dbReference>
<sequence length="131" mass="14333">MQLVRNWILIALSTLFLMACSATGSPDKVAEAFIKAAAKGDVEKVMQLIDIPNANQNELQMIKGKVTMIVAEGSAKFEAQGGLKSVKTLSTEYSENKTTAVVRVEVTMNNKQVDTDNVRTIKTDDGWKVKL</sequence>
<dbReference type="STRING" id="1697053.AKN87_08515"/>
<feature type="signal peptide" evidence="1">
    <location>
        <begin position="1"/>
        <end position="24"/>
    </location>
</feature>
<dbReference type="EMBL" id="JACANB010000006">
    <property type="protein sequence ID" value="MDM1696966.1"/>
    <property type="molecule type" value="Genomic_DNA"/>
</dbReference>
<gene>
    <name evidence="3" type="ORF">AKN88_06060</name>
    <name evidence="4" type="ORF">HX099_09900</name>
</gene>
<evidence type="ECO:0000259" key="2">
    <source>
        <dbReference type="Pfam" id="PF12870"/>
    </source>
</evidence>
<evidence type="ECO:0000313" key="5">
    <source>
        <dbReference type="Proteomes" id="UP000063953"/>
    </source>
</evidence>
<reference evidence="4" key="3">
    <citation type="journal article" date="2022" name="Sci. Total Environ.">
        <title>Prevalence, transmission, and molecular epidemiology of tet(X)-positive bacteria among humans, animals, and environmental niches in China: An epidemiological, and genomic-based study.</title>
        <authorList>
            <person name="Dong N."/>
            <person name="Zeng Y."/>
            <person name="Cai C."/>
            <person name="Sun C."/>
            <person name="Lu J."/>
            <person name="Liu C."/>
            <person name="Zhou H."/>
            <person name="Sun Q."/>
            <person name="Shu L."/>
            <person name="Wang H."/>
            <person name="Wang Y."/>
            <person name="Wang S."/>
            <person name="Wu C."/>
            <person name="Chan E.W."/>
            <person name="Chen G."/>
            <person name="Shen Z."/>
            <person name="Chen S."/>
            <person name="Zhang R."/>
        </authorList>
    </citation>
    <scope>NUCLEOTIDE SEQUENCE</scope>
    <source>
        <strain evidence="4">DF46-2-2</strain>
    </source>
</reference>
<dbReference type="AlphaFoldDB" id="A0A0K1XDR6"/>
<evidence type="ECO:0000313" key="4">
    <source>
        <dbReference type="EMBL" id="MDM1696966.1"/>
    </source>
</evidence>
<protein>
    <submittedName>
        <fullName evidence="4">DUF4878 domain-containing protein</fullName>
    </submittedName>
</protein>
<evidence type="ECO:0000256" key="1">
    <source>
        <dbReference type="SAM" id="SignalP"/>
    </source>
</evidence>
<reference evidence="4" key="2">
    <citation type="submission" date="2020-06" db="EMBL/GenBank/DDBJ databases">
        <authorList>
            <person name="Dong N."/>
        </authorList>
    </citation>
    <scope>NUCLEOTIDE SEQUENCE</scope>
    <source>
        <strain evidence="4">DF46-2-2</strain>
    </source>
</reference>
<dbReference type="EMBL" id="CP012365">
    <property type="protein sequence ID" value="AKX59540.1"/>
    <property type="molecule type" value="Genomic_DNA"/>
</dbReference>
<dbReference type="PROSITE" id="PS51257">
    <property type="entry name" value="PROKAR_LIPOPROTEIN"/>
    <property type="match status" value="1"/>
</dbReference>
<dbReference type="OrthoDB" id="6887377at2"/>
<proteinExistence type="predicted"/>
<reference evidence="3 5" key="1">
    <citation type="journal article" date="2015" name="Genome Announc.">
        <title>Genome Sequences of Oblitimonas alkaliphila gen. nov. sp. nov. (Proposed), a Novel Bacterium of the Pseudomonadaceae Family.</title>
        <authorList>
            <person name="Lauer A.C."/>
            <person name="Nicholson A.C."/>
            <person name="Humrighouse B.W."/>
            <person name="Emery B."/>
            <person name="Drobish A."/>
            <person name="Juieng P."/>
            <person name="Loparev V."/>
            <person name="McQuiston J.R."/>
        </authorList>
    </citation>
    <scope>NUCLEOTIDE SEQUENCE [LARGE SCALE GENOMIC DNA]</scope>
    <source>
        <strain evidence="3 5">E5571</strain>
    </source>
</reference>
<keyword evidence="5" id="KW-1185">Reference proteome</keyword>
<feature type="chain" id="PRO_5005472007" evidence="1">
    <location>
        <begin position="25"/>
        <end position="131"/>
    </location>
</feature>
<feature type="domain" description="DUF4878" evidence="2">
    <location>
        <begin position="19"/>
        <end position="129"/>
    </location>
</feature>
<dbReference type="Proteomes" id="UP000063953">
    <property type="component" value="Chromosome"/>
</dbReference>
<dbReference type="Proteomes" id="UP001173465">
    <property type="component" value="Unassembled WGS sequence"/>
</dbReference>
<dbReference type="RefSeq" id="WP_053100717.1">
    <property type="nucleotide sequence ID" value="NZ_CP012359.1"/>
</dbReference>
<accession>A0A0K1XDR6</accession>
<dbReference type="Pfam" id="PF12870">
    <property type="entry name" value="DUF4878"/>
    <property type="match status" value="1"/>
</dbReference>